<organism evidence="1 2">
    <name type="scientific">Taxus chinensis</name>
    <name type="common">Chinese yew</name>
    <name type="synonym">Taxus wallichiana var. chinensis</name>
    <dbReference type="NCBI Taxonomy" id="29808"/>
    <lineage>
        <taxon>Eukaryota</taxon>
        <taxon>Viridiplantae</taxon>
        <taxon>Streptophyta</taxon>
        <taxon>Embryophyta</taxon>
        <taxon>Tracheophyta</taxon>
        <taxon>Spermatophyta</taxon>
        <taxon>Pinopsida</taxon>
        <taxon>Pinidae</taxon>
        <taxon>Conifers II</taxon>
        <taxon>Cupressales</taxon>
        <taxon>Taxaceae</taxon>
        <taxon>Taxus</taxon>
    </lineage>
</organism>
<reference evidence="1 2" key="1">
    <citation type="journal article" date="2021" name="Nat. Plants">
        <title>The Taxus genome provides insights into paclitaxel biosynthesis.</title>
        <authorList>
            <person name="Xiong X."/>
            <person name="Gou J."/>
            <person name="Liao Q."/>
            <person name="Li Y."/>
            <person name="Zhou Q."/>
            <person name="Bi G."/>
            <person name="Li C."/>
            <person name="Du R."/>
            <person name="Wang X."/>
            <person name="Sun T."/>
            <person name="Guo L."/>
            <person name="Liang H."/>
            <person name="Lu P."/>
            <person name="Wu Y."/>
            <person name="Zhang Z."/>
            <person name="Ro D.K."/>
            <person name="Shang Y."/>
            <person name="Huang S."/>
            <person name="Yan J."/>
        </authorList>
    </citation>
    <scope>NUCLEOTIDE SEQUENCE [LARGE SCALE GENOMIC DNA]</scope>
    <source>
        <strain evidence="1">Ta-2019</strain>
    </source>
</reference>
<feature type="non-terminal residue" evidence="1">
    <location>
        <position position="1"/>
    </location>
</feature>
<gene>
    <name evidence="1" type="ORF">KI387_030264</name>
</gene>
<accession>A0AA38CJ85</accession>
<sequence length="59" mass="6677">LAKVKALMDEEDSKAILLNNLPSSYSKVIFTLNQIPSQRLEDMISALLVEEKRTVDDIE</sequence>
<dbReference type="Proteomes" id="UP000824469">
    <property type="component" value="Unassembled WGS sequence"/>
</dbReference>
<proteinExistence type="predicted"/>
<feature type="non-terminal residue" evidence="1">
    <location>
        <position position="59"/>
    </location>
</feature>
<evidence type="ECO:0000313" key="2">
    <source>
        <dbReference type="Proteomes" id="UP000824469"/>
    </source>
</evidence>
<comment type="caution">
    <text evidence="1">The sequence shown here is derived from an EMBL/GenBank/DDBJ whole genome shotgun (WGS) entry which is preliminary data.</text>
</comment>
<dbReference type="AlphaFoldDB" id="A0AA38CJ85"/>
<dbReference type="EMBL" id="JAHRHJ020000010">
    <property type="protein sequence ID" value="KAH9298582.1"/>
    <property type="molecule type" value="Genomic_DNA"/>
</dbReference>
<keyword evidence="2" id="KW-1185">Reference proteome</keyword>
<protein>
    <submittedName>
        <fullName evidence="1">Uncharacterized protein</fullName>
    </submittedName>
</protein>
<evidence type="ECO:0000313" key="1">
    <source>
        <dbReference type="EMBL" id="KAH9298582.1"/>
    </source>
</evidence>
<name>A0AA38CJ85_TAXCH</name>